<accession>A0ABS2FBP5</accession>
<gene>
    <name evidence="1" type="ORF">H6A24_12045</name>
</gene>
<keyword evidence="2" id="KW-1185">Reference proteome</keyword>
<evidence type="ECO:0000313" key="2">
    <source>
        <dbReference type="Proteomes" id="UP000782117"/>
    </source>
</evidence>
<dbReference type="EMBL" id="JACJKJ010000018">
    <property type="protein sequence ID" value="MBM6807214.1"/>
    <property type="molecule type" value="Genomic_DNA"/>
</dbReference>
<evidence type="ECO:0000313" key="1">
    <source>
        <dbReference type="EMBL" id="MBM6807214.1"/>
    </source>
</evidence>
<protein>
    <recommendedName>
        <fullName evidence="3">PqqD family protein</fullName>
    </recommendedName>
</protein>
<sequence>MNEYNSITIHPLSASTQEKRYLLSCEGRYYETSSSIAELLVELQQNATQEEAVNAYIHKTGGRYTVEQIKQIINKFIVPILSAPKQQKHTFLYEKELFPATAIDRFSDAFRFLFNKIGST</sequence>
<name>A0ABS2FBP5_9BACE</name>
<comment type="caution">
    <text evidence="1">The sequence shown here is derived from an EMBL/GenBank/DDBJ whole genome shotgun (WGS) entry which is preliminary data.</text>
</comment>
<proteinExistence type="predicted"/>
<reference evidence="1 2" key="1">
    <citation type="journal article" date="2021" name="Sci. Rep.">
        <title>The distribution of antibiotic resistance genes in chicken gut microbiota commensals.</title>
        <authorList>
            <person name="Juricova H."/>
            <person name="Matiasovicova J."/>
            <person name="Kubasova T."/>
            <person name="Cejkova D."/>
            <person name="Rychlik I."/>
        </authorList>
    </citation>
    <scope>NUCLEOTIDE SEQUENCE [LARGE SCALE GENOMIC DNA]</scope>
    <source>
        <strain evidence="1 2">An768</strain>
    </source>
</reference>
<evidence type="ECO:0008006" key="3">
    <source>
        <dbReference type="Google" id="ProtNLM"/>
    </source>
</evidence>
<dbReference type="RefSeq" id="WP_204501107.1">
    <property type="nucleotide sequence ID" value="NZ_JACJKJ010000018.1"/>
</dbReference>
<organism evidence="1 2">
    <name type="scientific">Bacteroides caecicola</name>
    <dbReference type="NCBI Taxonomy" id="1462569"/>
    <lineage>
        <taxon>Bacteria</taxon>
        <taxon>Pseudomonadati</taxon>
        <taxon>Bacteroidota</taxon>
        <taxon>Bacteroidia</taxon>
        <taxon>Bacteroidales</taxon>
        <taxon>Bacteroidaceae</taxon>
        <taxon>Bacteroides</taxon>
    </lineage>
</organism>
<dbReference type="Proteomes" id="UP000782117">
    <property type="component" value="Unassembled WGS sequence"/>
</dbReference>